<feature type="transmembrane region" description="Helical" evidence="6">
    <location>
        <begin position="313"/>
        <end position="332"/>
    </location>
</feature>
<dbReference type="RefSeq" id="WP_239673502.1">
    <property type="nucleotide sequence ID" value="NZ_CP049742.1"/>
</dbReference>
<dbReference type="InterPro" id="IPR013525">
    <property type="entry name" value="ABC2_TM"/>
</dbReference>
<feature type="transmembrane region" description="Helical" evidence="6">
    <location>
        <begin position="279"/>
        <end position="301"/>
    </location>
</feature>
<comment type="subcellular location">
    <subcellularLocation>
        <location evidence="1">Cell membrane</location>
        <topology evidence="1">Multi-pass membrane protein</topology>
    </subcellularLocation>
</comment>
<feature type="transmembrane region" description="Helical" evidence="6">
    <location>
        <begin position="228"/>
        <end position="252"/>
    </location>
</feature>
<sequence length="413" mass="45541">MNKFFTSLGHTYLTKLKSKSFIITTAIFILAIIVLSNLSTIIDVFDREEDQEVVHMISADAEIASVVAAQLKAIDNELKIELVDESQEKQEKLVRDGTIDGLLVVNNDVTPFQATFFVESFTNEGLYNKLQAGLQQVYTMEMAGELNLSAEQVAQLNTPVSIEREALNEAAKSEEELSEARGLVYILLFIIYFSVIIYASMVATEVANEKSSRVMEILVSSISPVQQMFAKVFGIALLGMTQLAIILAVGYASLQMSLDDMTGGFYEFFGFGNTSVSTILYGFIFFVLGYLLYATLAAFLGSIVSRIEEVQQLIAPMTILIVIAFMLAINGLSNPEAGFVTVTSFIPFFTPMLMFLRVGMIEVPVYEVWLGIGILVATIVLLGWFGAKVYRGGVLMYGKSASFKDIKKALQLK</sequence>
<dbReference type="KEGG" id="mcui:G8O30_02900"/>
<evidence type="ECO:0000313" key="8">
    <source>
        <dbReference type="EMBL" id="QPC45980.1"/>
    </source>
</evidence>
<reference evidence="8 9" key="1">
    <citation type="submission" date="2019-07" db="EMBL/GenBank/DDBJ databases">
        <title>Genome sequence of 2 isolates from Red Sea Mangroves.</title>
        <authorList>
            <person name="Sefrji F."/>
            <person name="Michoud G."/>
            <person name="Merlino G."/>
            <person name="Daffonchio D."/>
        </authorList>
    </citation>
    <scope>NUCLEOTIDE SEQUENCE [LARGE SCALE GENOMIC DNA]</scope>
    <source>
        <strain evidence="8 9">R1DC41</strain>
    </source>
</reference>
<keyword evidence="9" id="KW-1185">Reference proteome</keyword>
<evidence type="ECO:0000256" key="5">
    <source>
        <dbReference type="ARBA" id="ARBA00023136"/>
    </source>
</evidence>
<evidence type="ECO:0000256" key="2">
    <source>
        <dbReference type="ARBA" id="ARBA00022475"/>
    </source>
</evidence>
<gene>
    <name evidence="8" type="ORF">G8O30_02900</name>
</gene>
<feature type="transmembrane region" description="Helical" evidence="6">
    <location>
        <begin position="368"/>
        <end position="387"/>
    </location>
</feature>
<dbReference type="PANTHER" id="PTHR30294:SF29">
    <property type="entry name" value="MULTIDRUG ABC TRANSPORTER PERMEASE YBHS-RELATED"/>
    <property type="match status" value="1"/>
</dbReference>
<dbReference type="GO" id="GO:0140359">
    <property type="term" value="F:ABC-type transporter activity"/>
    <property type="evidence" value="ECO:0007669"/>
    <property type="project" value="InterPro"/>
</dbReference>
<dbReference type="InterPro" id="IPR051449">
    <property type="entry name" value="ABC-2_transporter_component"/>
</dbReference>
<feature type="transmembrane region" description="Helical" evidence="6">
    <location>
        <begin position="21"/>
        <end position="42"/>
    </location>
</feature>
<proteinExistence type="predicted"/>
<evidence type="ECO:0000256" key="6">
    <source>
        <dbReference type="SAM" id="Phobius"/>
    </source>
</evidence>
<keyword evidence="5 6" id="KW-0472">Membrane</keyword>
<organism evidence="8 9">
    <name type="scientific">Mangrovibacillus cuniculi</name>
    <dbReference type="NCBI Taxonomy" id="2593652"/>
    <lineage>
        <taxon>Bacteria</taxon>
        <taxon>Bacillati</taxon>
        <taxon>Bacillota</taxon>
        <taxon>Bacilli</taxon>
        <taxon>Bacillales</taxon>
        <taxon>Bacillaceae</taxon>
        <taxon>Mangrovibacillus</taxon>
    </lineage>
</organism>
<feature type="transmembrane region" description="Helical" evidence="6">
    <location>
        <begin position="183"/>
        <end position="207"/>
    </location>
</feature>
<evidence type="ECO:0000313" key="9">
    <source>
        <dbReference type="Proteomes" id="UP000593626"/>
    </source>
</evidence>
<evidence type="ECO:0000256" key="1">
    <source>
        <dbReference type="ARBA" id="ARBA00004651"/>
    </source>
</evidence>
<evidence type="ECO:0000256" key="3">
    <source>
        <dbReference type="ARBA" id="ARBA00022692"/>
    </source>
</evidence>
<evidence type="ECO:0000256" key="4">
    <source>
        <dbReference type="ARBA" id="ARBA00022989"/>
    </source>
</evidence>
<dbReference type="Pfam" id="PF12698">
    <property type="entry name" value="ABC2_membrane_3"/>
    <property type="match status" value="1"/>
</dbReference>
<dbReference type="PANTHER" id="PTHR30294">
    <property type="entry name" value="MEMBRANE COMPONENT OF ABC TRANSPORTER YHHJ-RELATED"/>
    <property type="match status" value="1"/>
</dbReference>
<dbReference type="EMBL" id="CP049742">
    <property type="protein sequence ID" value="QPC45980.1"/>
    <property type="molecule type" value="Genomic_DNA"/>
</dbReference>
<protein>
    <submittedName>
        <fullName evidence="8">ABC transporter permease</fullName>
    </submittedName>
</protein>
<feature type="domain" description="ABC-2 type transporter transmembrane" evidence="7">
    <location>
        <begin position="19"/>
        <end position="387"/>
    </location>
</feature>
<keyword evidence="2" id="KW-1003">Cell membrane</keyword>
<evidence type="ECO:0000259" key="7">
    <source>
        <dbReference type="Pfam" id="PF12698"/>
    </source>
</evidence>
<dbReference type="AlphaFoldDB" id="A0A7S8HF26"/>
<dbReference type="Proteomes" id="UP000593626">
    <property type="component" value="Chromosome"/>
</dbReference>
<name>A0A7S8HF26_9BACI</name>
<feature type="transmembrane region" description="Helical" evidence="6">
    <location>
        <begin position="338"/>
        <end position="356"/>
    </location>
</feature>
<dbReference type="GO" id="GO:0005886">
    <property type="term" value="C:plasma membrane"/>
    <property type="evidence" value="ECO:0007669"/>
    <property type="project" value="UniProtKB-SubCell"/>
</dbReference>
<keyword evidence="3 6" id="KW-0812">Transmembrane</keyword>
<accession>A0A7S8HF26</accession>
<keyword evidence="4 6" id="KW-1133">Transmembrane helix</keyword>